<accession>A0A1F5VP74</accession>
<evidence type="ECO:0000256" key="6">
    <source>
        <dbReference type="ARBA" id="ARBA00009541"/>
    </source>
</evidence>
<evidence type="ECO:0000256" key="8">
    <source>
        <dbReference type="ARBA" id="ARBA00022723"/>
    </source>
</evidence>
<reference evidence="14 15" key="1">
    <citation type="journal article" date="2016" name="Nat. Commun.">
        <title>Thousands of microbial genomes shed light on interconnected biogeochemical processes in an aquifer system.</title>
        <authorList>
            <person name="Anantharaman K."/>
            <person name="Brown C.T."/>
            <person name="Hug L.A."/>
            <person name="Sharon I."/>
            <person name="Castelle C.J."/>
            <person name="Probst A.J."/>
            <person name="Thomas B.C."/>
            <person name="Singh A."/>
            <person name="Wilkins M.J."/>
            <person name="Karaoz U."/>
            <person name="Brodie E.L."/>
            <person name="Williams K.H."/>
            <person name="Hubbard S.S."/>
            <person name="Banfield J.F."/>
        </authorList>
    </citation>
    <scope>NUCLEOTIDE SEQUENCE [LARGE SCALE GENOMIC DNA]</scope>
</reference>
<dbReference type="InterPro" id="IPR026019">
    <property type="entry name" value="Ribul_P_3_epim"/>
</dbReference>
<comment type="cofactor">
    <cofactor evidence="4">
        <name>Zn(2+)</name>
        <dbReference type="ChEBI" id="CHEBI:29105"/>
    </cofactor>
</comment>
<comment type="caution">
    <text evidence="14">The sequence shown here is derived from an EMBL/GenBank/DDBJ whole genome shotgun (WGS) entry which is preliminary data.</text>
</comment>
<dbReference type="NCBIfam" id="NF004076">
    <property type="entry name" value="PRK05581.1-4"/>
    <property type="match status" value="1"/>
</dbReference>
<feature type="binding site" evidence="12">
    <location>
        <position position="4"/>
    </location>
    <ligand>
        <name>a divalent metal cation</name>
        <dbReference type="ChEBI" id="CHEBI:60240"/>
    </ligand>
</feature>
<keyword evidence="9" id="KW-0413">Isomerase</keyword>
<dbReference type="PANTHER" id="PTHR11749">
    <property type="entry name" value="RIBULOSE-5-PHOSPHATE-3-EPIMERASE"/>
    <property type="match status" value="1"/>
</dbReference>
<organism evidence="14 15">
    <name type="scientific">Candidatus Fischerbacteria bacterium RBG_13_37_8</name>
    <dbReference type="NCBI Taxonomy" id="1817863"/>
    <lineage>
        <taxon>Bacteria</taxon>
        <taxon>Candidatus Fischeribacteriota</taxon>
    </lineage>
</organism>
<dbReference type="Proteomes" id="UP000178943">
    <property type="component" value="Unassembled WGS sequence"/>
</dbReference>
<dbReference type="InterPro" id="IPR013785">
    <property type="entry name" value="Aldolase_TIM"/>
</dbReference>
<comment type="cofactor">
    <cofactor evidence="3">
        <name>Co(2+)</name>
        <dbReference type="ChEBI" id="CHEBI:48828"/>
    </cofactor>
</comment>
<dbReference type="SUPFAM" id="SSF51366">
    <property type="entry name" value="Ribulose-phoshate binding barrel"/>
    <property type="match status" value="1"/>
</dbReference>
<name>A0A1F5VP74_9BACT</name>
<evidence type="ECO:0000313" key="15">
    <source>
        <dbReference type="Proteomes" id="UP000178943"/>
    </source>
</evidence>
<feature type="binding site" evidence="13">
    <location>
        <begin position="166"/>
        <end position="167"/>
    </location>
    <ligand>
        <name>substrate</name>
    </ligand>
</feature>
<dbReference type="AlphaFoldDB" id="A0A1F5VP74"/>
<evidence type="ECO:0000256" key="3">
    <source>
        <dbReference type="ARBA" id="ARBA00001941"/>
    </source>
</evidence>
<evidence type="ECO:0000256" key="7">
    <source>
        <dbReference type="ARBA" id="ARBA00013188"/>
    </source>
</evidence>
<dbReference type="GO" id="GO:0046872">
    <property type="term" value="F:metal ion binding"/>
    <property type="evidence" value="ECO:0007669"/>
    <property type="project" value="UniProtKB-KW"/>
</dbReference>
<evidence type="ECO:0000256" key="13">
    <source>
        <dbReference type="PIRSR" id="PIRSR001461-3"/>
    </source>
</evidence>
<dbReference type="CDD" id="cd00429">
    <property type="entry name" value="RPE"/>
    <property type="match status" value="1"/>
</dbReference>
<keyword evidence="8 12" id="KW-0479">Metal-binding</keyword>
<keyword evidence="12" id="KW-0464">Manganese</keyword>
<protein>
    <recommendedName>
        <fullName evidence="7 10">Ribulose-phosphate 3-epimerase</fullName>
        <ecNumber evidence="7 10">5.1.3.1</ecNumber>
    </recommendedName>
</protein>
<dbReference type="InterPro" id="IPR000056">
    <property type="entry name" value="Ribul_P_3_epim-like"/>
</dbReference>
<feature type="active site" description="Proton donor" evidence="11">
    <location>
        <position position="144"/>
    </location>
</feature>
<evidence type="ECO:0000313" key="14">
    <source>
        <dbReference type="EMBL" id="OGF65187.1"/>
    </source>
</evidence>
<evidence type="ECO:0000256" key="1">
    <source>
        <dbReference type="ARBA" id="ARBA00001782"/>
    </source>
</evidence>
<dbReference type="GO" id="GO:0006098">
    <property type="term" value="P:pentose-phosphate shunt"/>
    <property type="evidence" value="ECO:0007669"/>
    <property type="project" value="UniProtKB-UniRule"/>
</dbReference>
<dbReference type="InterPro" id="IPR011060">
    <property type="entry name" value="RibuloseP-bd_barrel"/>
</dbReference>
<dbReference type="NCBIfam" id="TIGR01163">
    <property type="entry name" value="rpe"/>
    <property type="match status" value="1"/>
</dbReference>
<comment type="cofactor">
    <cofactor evidence="5">
        <name>Fe(2+)</name>
        <dbReference type="ChEBI" id="CHEBI:29033"/>
    </cofactor>
</comment>
<dbReference type="Pfam" id="PF00834">
    <property type="entry name" value="Ribul_P_3_epim"/>
    <property type="match status" value="1"/>
</dbReference>
<proteinExistence type="inferred from homology"/>
<feature type="binding site" evidence="12">
    <location>
        <position position="2"/>
    </location>
    <ligand>
        <name>a divalent metal cation</name>
        <dbReference type="ChEBI" id="CHEBI:60240"/>
    </ligand>
</feature>
<sequence>LHIDPMDNHYVPNLTMGPDIVKWIKKRSAIPCDVHLMTEKPETLIAPFKEAGTEYISVHYEACIHLHRTIEVIKNMNIKAGVAINPSTPISVLGEILPYLDFVLIMSVNPGFPKQSFITSSIQKIQALRLMLKKRDLSCAIEVDGGIKSDNIKDVVAAGAQWIVSGSGIFSEPDPAEKVRGMKKILLETEAHALKEEEL</sequence>
<evidence type="ECO:0000256" key="9">
    <source>
        <dbReference type="ARBA" id="ARBA00023235"/>
    </source>
</evidence>
<feature type="binding site" evidence="13">
    <location>
        <position position="146"/>
    </location>
    <ligand>
        <name>substrate</name>
    </ligand>
</feature>
<evidence type="ECO:0000256" key="12">
    <source>
        <dbReference type="PIRSR" id="PIRSR001461-2"/>
    </source>
</evidence>
<keyword evidence="12" id="KW-0862">Zinc</keyword>
<keyword evidence="12" id="KW-0170">Cobalt</keyword>
<dbReference type="EMBL" id="MFGW01000114">
    <property type="protein sequence ID" value="OGF65187.1"/>
    <property type="molecule type" value="Genomic_DNA"/>
</dbReference>
<evidence type="ECO:0000256" key="4">
    <source>
        <dbReference type="ARBA" id="ARBA00001947"/>
    </source>
</evidence>
<comment type="cofactor">
    <cofactor evidence="2">
        <name>Mn(2+)</name>
        <dbReference type="ChEBI" id="CHEBI:29035"/>
    </cofactor>
</comment>
<dbReference type="FunFam" id="3.20.20.70:FF:000004">
    <property type="entry name" value="Ribulose-phosphate 3-epimerase"/>
    <property type="match status" value="1"/>
</dbReference>
<dbReference type="EC" id="5.1.3.1" evidence="7 10"/>
<feature type="binding site" evidence="13">
    <location>
        <position position="35"/>
    </location>
    <ligand>
        <name>substrate</name>
    </ligand>
</feature>
<dbReference type="GO" id="GO:0004750">
    <property type="term" value="F:D-ribulose-phosphate 3-epimerase activity"/>
    <property type="evidence" value="ECO:0007669"/>
    <property type="project" value="UniProtKB-UniRule"/>
</dbReference>
<dbReference type="PIRSF" id="PIRSF001461">
    <property type="entry name" value="RPE"/>
    <property type="match status" value="1"/>
</dbReference>
<dbReference type="GO" id="GO:0005975">
    <property type="term" value="P:carbohydrate metabolic process"/>
    <property type="evidence" value="ECO:0007669"/>
    <property type="project" value="InterPro"/>
</dbReference>
<feature type="active site" description="Proton acceptor" evidence="11">
    <location>
        <position position="4"/>
    </location>
</feature>
<evidence type="ECO:0000256" key="2">
    <source>
        <dbReference type="ARBA" id="ARBA00001936"/>
    </source>
</evidence>
<comment type="cofactor">
    <cofactor evidence="12">
        <name>a divalent metal cation</name>
        <dbReference type="ChEBI" id="CHEBI:60240"/>
    </cofactor>
    <text evidence="12">Binds 1 divalent metal cation per subunit.</text>
</comment>
<feature type="non-terminal residue" evidence="14">
    <location>
        <position position="1"/>
    </location>
</feature>
<evidence type="ECO:0000256" key="11">
    <source>
        <dbReference type="PIRSR" id="PIRSR001461-1"/>
    </source>
</evidence>
<gene>
    <name evidence="14" type="ORF">A2Y62_17610</name>
</gene>
<feature type="binding site" evidence="12">
    <location>
        <position position="144"/>
    </location>
    <ligand>
        <name>a divalent metal cation</name>
        <dbReference type="ChEBI" id="CHEBI:60240"/>
    </ligand>
</feature>
<dbReference type="STRING" id="1817863.A2Y62_17610"/>
<dbReference type="Gene3D" id="3.20.20.70">
    <property type="entry name" value="Aldolase class I"/>
    <property type="match status" value="1"/>
</dbReference>
<comment type="catalytic activity">
    <reaction evidence="1">
        <text>D-ribulose 5-phosphate = D-xylulose 5-phosphate</text>
        <dbReference type="Rhea" id="RHEA:13677"/>
        <dbReference type="ChEBI" id="CHEBI:57737"/>
        <dbReference type="ChEBI" id="CHEBI:58121"/>
        <dbReference type="EC" id="5.1.3.1"/>
    </reaction>
</comment>
<evidence type="ECO:0000256" key="10">
    <source>
        <dbReference type="NCBIfam" id="TIGR01163"/>
    </source>
</evidence>
<comment type="similarity">
    <text evidence="6">Belongs to the ribulose-phosphate 3-epimerase family.</text>
</comment>
<feature type="binding site" evidence="12">
    <location>
        <position position="35"/>
    </location>
    <ligand>
        <name>a divalent metal cation</name>
        <dbReference type="ChEBI" id="CHEBI:60240"/>
    </ligand>
</feature>
<evidence type="ECO:0000256" key="5">
    <source>
        <dbReference type="ARBA" id="ARBA00001954"/>
    </source>
</evidence>
<dbReference type="GO" id="GO:0005737">
    <property type="term" value="C:cytoplasm"/>
    <property type="evidence" value="ECO:0007669"/>
    <property type="project" value="UniProtKB-ARBA"/>
</dbReference>